<dbReference type="Proteomes" id="UP001172645">
    <property type="component" value="Unassembled WGS sequence"/>
</dbReference>
<keyword evidence="2" id="KW-1185">Reference proteome</keyword>
<dbReference type="EMBL" id="JARFYM010000037">
    <property type="protein sequence ID" value="MDL2403025.1"/>
    <property type="molecule type" value="Genomic_DNA"/>
</dbReference>
<sequence>MPLDPGLKTATALWIAAARFADPDACDVEDDATFQAHEDVFAKLHAHAVSAKRTVKDNGDIAGRCKDALGDVVGIGFQHNSLQLLQRTLGGLAVSLVQGNGDGPACRNGVCSVACGSGVLEIAGLVEARIRETFSMGGAAFGDEPAIVYATTLTPLGQQFAPFKVTGSTDSNKVIRIVNLVLLEGQLSATDVVDLIYTLHHELICHAFQGYRSRRPTPNAPAQCHWSEGWMDTLAFDIAELWIDEGRSDWVPLKGERGKGQLRAFHEHRFGDQPFLLRSDRTRRRGAREAFRDLAAILAQTGMAASFEEADTLCRTFTWMVNTHPEAEWRRLKLLATRLQQNLLSKIRHEDAVAAAQACLSFLVDGDLAKLEKTLA</sequence>
<gene>
    <name evidence="1" type="ORF">PY649_29435</name>
</gene>
<accession>A0ABT7K4X6</accession>
<comment type="caution">
    <text evidence="1">The sequence shown here is derived from an EMBL/GenBank/DDBJ whole genome shotgun (WGS) entry which is preliminary data.</text>
</comment>
<proteinExistence type="predicted"/>
<name>A0ABT7K4X6_9HYPH</name>
<evidence type="ECO:0000313" key="1">
    <source>
        <dbReference type="EMBL" id="MDL2403025.1"/>
    </source>
</evidence>
<evidence type="ECO:0000313" key="2">
    <source>
        <dbReference type="Proteomes" id="UP001172645"/>
    </source>
</evidence>
<protein>
    <submittedName>
        <fullName evidence="1">Uncharacterized protein</fullName>
    </submittedName>
</protein>
<reference evidence="1" key="1">
    <citation type="submission" date="2023-06" db="EMBL/GenBank/DDBJ databases">
        <title>Phylogenetic Diversity of Rhizobium strains.</title>
        <authorList>
            <person name="Moura F.T."/>
            <person name="Helene L.C.F."/>
            <person name="Hungria M."/>
        </authorList>
    </citation>
    <scope>NUCLEOTIDE SEQUENCE</scope>
    <source>
        <strain evidence="1">CCGE526</strain>
    </source>
</reference>
<dbReference type="RefSeq" id="WP_285872442.1">
    <property type="nucleotide sequence ID" value="NZ_JARFYM010000037.1"/>
</dbReference>
<organism evidence="1 2">
    <name type="scientific">Rhizobium mayense</name>
    <dbReference type="NCBI Taxonomy" id="1312184"/>
    <lineage>
        <taxon>Bacteria</taxon>
        <taxon>Pseudomonadati</taxon>
        <taxon>Pseudomonadota</taxon>
        <taxon>Alphaproteobacteria</taxon>
        <taxon>Hyphomicrobiales</taxon>
        <taxon>Rhizobiaceae</taxon>
        <taxon>Rhizobium/Agrobacterium group</taxon>
        <taxon>Rhizobium</taxon>
    </lineage>
</organism>